<dbReference type="EMBL" id="LQPG01000056">
    <property type="protein sequence ID" value="ORW06907.1"/>
    <property type="molecule type" value="Genomic_DNA"/>
</dbReference>
<evidence type="ECO:0000256" key="2">
    <source>
        <dbReference type="ARBA" id="ARBA00022573"/>
    </source>
</evidence>
<dbReference type="InterPro" id="IPR014777">
    <property type="entry name" value="4pyrrole_Mease_sub1"/>
</dbReference>
<dbReference type="Gene3D" id="3.30.950.10">
    <property type="entry name" value="Methyltransferase, Cobalt-precorrin-4 Transmethylase, Domain 2"/>
    <property type="match status" value="1"/>
</dbReference>
<evidence type="ECO:0000256" key="5">
    <source>
        <dbReference type="ARBA" id="ARBA00022691"/>
    </source>
</evidence>
<dbReference type="PANTHER" id="PTHR43467:SF1">
    <property type="entry name" value="PRECORRIN-6A SYNTHASE [DEACETYLATING]"/>
    <property type="match status" value="1"/>
</dbReference>
<dbReference type="OrthoDB" id="9787471at2"/>
<evidence type="ECO:0000313" key="7">
    <source>
        <dbReference type="EMBL" id="ORW06907.1"/>
    </source>
</evidence>
<dbReference type="InterPro" id="IPR014776">
    <property type="entry name" value="4pyrrole_Mease_sub2"/>
</dbReference>
<dbReference type="InterPro" id="IPR000878">
    <property type="entry name" value="4pyrrol_Mease"/>
</dbReference>
<dbReference type="SUPFAM" id="SSF53790">
    <property type="entry name" value="Tetrapyrrole methylase"/>
    <property type="match status" value="1"/>
</dbReference>
<dbReference type="GO" id="GO:0043819">
    <property type="term" value="F:precorrin-6A synthase (deacetylating) activity"/>
    <property type="evidence" value="ECO:0007669"/>
    <property type="project" value="InterPro"/>
</dbReference>
<dbReference type="GO" id="GO:0009236">
    <property type="term" value="P:cobalamin biosynthetic process"/>
    <property type="evidence" value="ECO:0007669"/>
    <property type="project" value="UniProtKB-KW"/>
</dbReference>
<dbReference type="CDD" id="cd11643">
    <property type="entry name" value="Precorrin-6A-synthase"/>
    <property type="match status" value="1"/>
</dbReference>
<dbReference type="Pfam" id="PF00590">
    <property type="entry name" value="TP_methylase"/>
    <property type="match status" value="1"/>
</dbReference>
<evidence type="ECO:0000256" key="3">
    <source>
        <dbReference type="ARBA" id="ARBA00022603"/>
    </source>
</evidence>
<evidence type="ECO:0000256" key="1">
    <source>
        <dbReference type="ARBA" id="ARBA00004953"/>
    </source>
</evidence>
<dbReference type="Proteomes" id="UP000193866">
    <property type="component" value="Unassembled WGS sequence"/>
</dbReference>
<reference evidence="7 8" key="1">
    <citation type="submission" date="2016-01" db="EMBL/GenBank/DDBJ databases">
        <title>The new phylogeny of the genus Mycobacterium.</title>
        <authorList>
            <person name="Tarcisio F."/>
            <person name="Conor M."/>
            <person name="Antonella G."/>
            <person name="Elisabetta G."/>
            <person name="Giulia F.S."/>
            <person name="Sara T."/>
            <person name="Anna F."/>
            <person name="Clotilde B."/>
            <person name="Roberto B."/>
            <person name="Veronica D.S."/>
            <person name="Fabio R."/>
            <person name="Monica P."/>
            <person name="Olivier J."/>
            <person name="Enrico T."/>
            <person name="Nicola S."/>
        </authorList>
    </citation>
    <scope>NUCLEOTIDE SEQUENCE [LARGE SCALE GENOMIC DNA]</scope>
    <source>
        <strain evidence="7 8">DSM 45394</strain>
    </source>
</reference>
<comment type="caution">
    <text evidence="7">The sequence shown here is derived from an EMBL/GenBank/DDBJ whole genome shotgun (WGS) entry which is preliminary data.</text>
</comment>
<protein>
    <submittedName>
        <fullName evidence="7">Precorrin 6A synthase</fullName>
    </submittedName>
</protein>
<keyword evidence="3" id="KW-0489">Methyltransferase</keyword>
<name>A0A1X1Y722_9MYCO</name>
<dbReference type="InterPro" id="IPR012797">
    <property type="entry name" value="CobF"/>
</dbReference>
<keyword evidence="5" id="KW-0949">S-adenosyl-L-methionine</keyword>
<comment type="pathway">
    <text evidence="1">Cofactor biosynthesis; adenosylcobalamin biosynthesis.</text>
</comment>
<proteinExistence type="predicted"/>
<dbReference type="Gene3D" id="3.40.1010.10">
    <property type="entry name" value="Cobalt-precorrin-4 Transmethylase, Domain 1"/>
    <property type="match status" value="1"/>
</dbReference>
<accession>A0A1X1Y722</accession>
<dbReference type="GO" id="GO:0032259">
    <property type="term" value="P:methylation"/>
    <property type="evidence" value="ECO:0007669"/>
    <property type="project" value="UniProtKB-KW"/>
</dbReference>
<gene>
    <name evidence="7" type="ORF">AWC16_00695</name>
</gene>
<keyword evidence="8" id="KW-1185">Reference proteome</keyword>
<dbReference type="AlphaFoldDB" id="A0A1X1Y722"/>
<dbReference type="NCBIfam" id="TIGR02434">
    <property type="entry name" value="CobF"/>
    <property type="match status" value="1"/>
</dbReference>
<sequence>MRVRILGVGMGPQHVTPEVADALRSADYVLAPDKGADDGLLALRRDIVDTHAPSVPIVTVTDPPRDRSPELTGTDYVRAVADWHAARAARYAEVLRERGGVAAFLVWGDPALYDSTIRIVEQVKALGVELDCDVLPGISAPHLLAARHRIVLHEVGRPVHITTGRRLAQAVAAGQDNIVAMLNPDGLDLSEVADWTIWWGANLGAAGERLVSGRVSDVVDEIGAARRAAKADAGWVMDVLLVRRP</sequence>
<dbReference type="STRING" id="1108812.AWC16_00695"/>
<feature type="domain" description="Tetrapyrrole methylase" evidence="6">
    <location>
        <begin position="5"/>
        <end position="217"/>
    </location>
</feature>
<evidence type="ECO:0000313" key="8">
    <source>
        <dbReference type="Proteomes" id="UP000193866"/>
    </source>
</evidence>
<organism evidence="7 8">
    <name type="scientific">Mycolicibacter longobardus</name>
    <dbReference type="NCBI Taxonomy" id="1108812"/>
    <lineage>
        <taxon>Bacteria</taxon>
        <taxon>Bacillati</taxon>
        <taxon>Actinomycetota</taxon>
        <taxon>Actinomycetes</taxon>
        <taxon>Mycobacteriales</taxon>
        <taxon>Mycobacteriaceae</taxon>
        <taxon>Mycolicibacter</taxon>
    </lineage>
</organism>
<dbReference type="InterPro" id="IPR035996">
    <property type="entry name" value="4pyrrol_Methylase_sf"/>
</dbReference>
<evidence type="ECO:0000259" key="6">
    <source>
        <dbReference type="Pfam" id="PF00590"/>
    </source>
</evidence>
<dbReference type="PIRSF" id="PIRSF036525">
    <property type="entry name" value="CobF"/>
    <property type="match status" value="1"/>
</dbReference>
<dbReference type="PANTHER" id="PTHR43467">
    <property type="entry name" value="COBALT-PRECORRIN-2 C(20)-METHYLTRANSFERASE"/>
    <property type="match status" value="1"/>
</dbReference>
<keyword evidence="4" id="KW-0808">Transferase</keyword>
<keyword evidence="2" id="KW-0169">Cobalamin biosynthesis</keyword>
<evidence type="ECO:0000256" key="4">
    <source>
        <dbReference type="ARBA" id="ARBA00022679"/>
    </source>
</evidence>